<dbReference type="RefSeq" id="WP_233088528.1">
    <property type="nucleotide sequence ID" value="NZ_BAABWN010000003.1"/>
</dbReference>
<evidence type="ECO:0000313" key="2">
    <source>
        <dbReference type="EMBL" id="GAA6167448.1"/>
    </source>
</evidence>
<sequence length="122" mass="13583">MSIDFEDWDVDLKKLSATHSCGFTLTIEGSVRNPSVVHPGPFPKHLSALDQVRLLRHGVEAISKAGREDSSFRDAPSNRRYDRSNSSPKVVKKPSTTIKSNRAKKPILSLKKKSSEKQPAEE</sequence>
<feature type="region of interest" description="Disordered" evidence="1">
    <location>
        <begin position="63"/>
        <end position="122"/>
    </location>
</feature>
<feature type="compositionally biased region" description="Basic and acidic residues" evidence="1">
    <location>
        <begin position="113"/>
        <end position="122"/>
    </location>
</feature>
<keyword evidence="3" id="KW-1185">Reference proteome</keyword>
<dbReference type="Proteomes" id="UP001465153">
    <property type="component" value="Unassembled WGS sequence"/>
</dbReference>
<accession>A0ABQ0A723</accession>
<proteinExistence type="predicted"/>
<evidence type="ECO:0000256" key="1">
    <source>
        <dbReference type="SAM" id="MobiDB-lite"/>
    </source>
</evidence>
<protein>
    <submittedName>
        <fullName evidence="2">Uncharacterized protein</fullName>
    </submittedName>
</protein>
<gene>
    <name evidence="2" type="ORF">NBRC116591_12580</name>
</gene>
<reference evidence="2 3" key="1">
    <citation type="submission" date="2024-04" db="EMBL/GenBank/DDBJ databases">
        <title>Draft genome sequence of Sessilibacter corallicola NBRC 116591.</title>
        <authorList>
            <person name="Miyakawa T."/>
            <person name="Kusuya Y."/>
            <person name="Miura T."/>
        </authorList>
    </citation>
    <scope>NUCLEOTIDE SEQUENCE [LARGE SCALE GENOMIC DNA]</scope>
    <source>
        <strain evidence="2 3">KU-00831-HH</strain>
    </source>
</reference>
<organism evidence="2 3">
    <name type="scientific">Sessilibacter corallicola</name>
    <dbReference type="NCBI Taxonomy" id="2904075"/>
    <lineage>
        <taxon>Bacteria</taxon>
        <taxon>Pseudomonadati</taxon>
        <taxon>Pseudomonadota</taxon>
        <taxon>Gammaproteobacteria</taxon>
        <taxon>Cellvibrionales</taxon>
        <taxon>Cellvibrionaceae</taxon>
        <taxon>Sessilibacter</taxon>
    </lineage>
</organism>
<feature type="compositionally biased region" description="Basic residues" evidence="1">
    <location>
        <begin position="101"/>
        <end position="112"/>
    </location>
</feature>
<dbReference type="EMBL" id="BAABWN010000003">
    <property type="protein sequence ID" value="GAA6167448.1"/>
    <property type="molecule type" value="Genomic_DNA"/>
</dbReference>
<comment type="caution">
    <text evidence="2">The sequence shown here is derived from an EMBL/GenBank/DDBJ whole genome shotgun (WGS) entry which is preliminary data.</text>
</comment>
<feature type="compositionally biased region" description="Basic and acidic residues" evidence="1">
    <location>
        <begin position="65"/>
        <end position="83"/>
    </location>
</feature>
<name>A0ABQ0A723_9GAMM</name>
<feature type="compositionally biased region" description="Low complexity" evidence="1">
    <location>
        <begin position="86"/>
        <end position="97"/>
    </location>
</feature>
<evidence type="ECO:0000313" key="3">
    <source>
        <dbReference type="Proteomes" id="UP001465153"/>
    </source>
</evidence>